<feature type="compositionally biased region" description="Basic and acidic residues" evidence="2">
    <location>
        <begin position="319"/>
        <end position="329"/>
    </location>
</feature>
<evidence type="ECO:0000256" key="1">
    <source>
        <dbReference type="SAM" id="Coils"/>
    </source>
</evidence>
<proteinExistence type="predicted"/>
<organism evidence="4 5">
    <name type="scientific">Parvularcula lutaonensis</name>
    <dbReference type="NCBI Taxonomy" id="491923"/>
    <lineage>
        <taxon>Bacteria</taxon>
        <taxon>Pseudomonadati</taxon>
        <taxon>Pseudomonadota</taxon>
        <taxon>Alphaproteobacteria</taxon>
        <taxon>Parvularculales</taxon>
        <taxon>Parvularculaceae</taxon>
        <taxon>Parvularcula</taxon>
    </lineage>
</organism>
<feature type="region of interest" description="Disordered" evidence="2">
    <location>
        <begin position="1"/>
        <end position="41"/>
    </location>
</feature>
<evidence type="ECO:0000313" key="5">
    <source>
        <dbReference type="Proteomes" id="UP001595607"/>
    </source>
</evidence>
<name>A0ABV7MES6_9PROT</name>
<feature type="transmembrane region" description="Helical" evidence="3">
    <location>
        <begin position="50"/>
        <end position="72"/>
    </location>
</feature>
<dbReference type="Proteomes" id="UP001595607">
    <property type="component" value="Unassembled WGS sequence"/>
</dbReference>
<dbReference type="RefSeq" id="WP_189575993.1">
    <property type="nucleotide sequence ID" value="NZ_BMXU01000002.1"/>
</dbReference>
<feature type="region of interest" description="Disordered" evidence="2">
    <location>
        <begin position="350"/>
        <end position="371"/>
    </location>
</feature>
<feature type="transmembrane region" description="Helical" evidence="3">
    <location>
        <begin position="92"/>
        <end position="112"/>
    </location>
</feature>
<dbReference type="EMBL" id="JBHRVA010000003">
    <property type="protein sequence ID" value="MFC3303427.1"/>
    <property type="molecule type" value="Genomic_DNA"/>
</dbReference>
<evidence type="ECO:0008006" key="6">
    <source>
        <dbReference type="Google" id="ProtNLM"/>
    </source>
</evidence>
<evidence type="ECO:0000313" key="4">
    <source>
        <dbReference type="EMBL" id="MFC3303427.1"/>
    </source>
</evidence>
<evidence type="ECO:0000256" key="3">
    <source>
        <dbReference type="SAM" id="Phobius"/>
    </source>
</evidence>
<accession>A0ABV7MES6</accession>
<feature type="region of interest" description="Disordered" evidence="2">
    <location>
        <begin position="309"/>
        <end position="334"/>
    </location>
</feature>
<keyword evidence="1" id="KW-0175">Coiled coil</keyword>
<feature type="coiled-coil region" evidence="1">
    <location>
        <begin position="145"/>
        <end position="179"/>
    </location>
</feature>
<keyword evidence="3" id="KW-0812">Transmembrane</keyword>
<sequence length="512" mass="56284">MAPVENEAAAEKKTDSLPAAEPTPRPMLVAERPDSGAPERPGWLPNPEQIWLASRIAAVLILVVWLVAWPIGTTIGLRAATGVWKLAFGYNGAVAILALTNAGLVLAGGYLLRAALRLEATADRLGRAVRNFEPSLRADAVREDLNLLGGEIDAAIAKLARAEKQIRDQVGAIEEAAETLKSGTSQGTDRLAKERQALIEATAAMNKEAEGFAKALADRTAAEDGKAKSILPELEAKLKRLEAIAEVNADQFAALREAMAESTQVWKETPQHFSEDIKGSTDTLRKAQQELMEESEKLRKLIDQQKDRADNLGRSLAEQSERLKTRTETQNKSLGGSWKRILDKVEKQVGQQQQPGFRAEPTVVQTAKTSKVTKTIPPTAQKPADELPTPPFNGEEDRLERMHRFTMEMKSQLFGEPTKAEKERFERGERQLFTRQILEQDPIIVRARLRAAIEDDEEFAAAAENFLSDFDQLLAPVIAEDPEGAEAALQNMLRSPLGQLYVLIGTAKGHFV</sequence>
<gene>
    <name evidence="4" type="ORF">ACFONP_11860</name>
</gene>
<comment type="caution">
    <text evidence="4">The sequence shown here is derived from an EMBL/GenBank/DDBJ whole genome shotgun (WGS) entry which is preliminary data.</text>
</comment>
<keyword evidence="3" id="KW-0472">Membrane</keyword>
<evidence type="ECO:0000256" key="2">
    <source>
        <dbReference type="SAM" id="MobiDB-lite"/>
    </source>
</evidence>
<protein>
    <recommendedName>
        <fullName evidence="6">Chromosome partition protein Smc</fullName>
    </recommendedName>
</protein>
<reference evidence="5" key="1">
    <citation type="journal article" date="2019" name="Int. J. Syst. Evol. Microbiol.">
        <title>The Global Catalogue of Microorganisms (GCM) 10K type strain sequencing project: providing services to taxonomists for standard genome sequencing and annotation.</title>
        <authorList>
            <consortium name="The Broad Institute Genomics Platform"/>
            <consortium name="The Broad Institute Genome Sequencing Center for Infectious Disease"/>
            <person name="Wu L."/>
            <person name="Ma J."/>
        </authorList>
    </citation>
    <scope>NUCLEOTIDE SEQUENCE [LARGE SCALE GENOMIC DNA]</scope>
    <source>
        <strain evidence="5">KCTC 22245</strain>
    </source>
</reference>
<keyword evidence="3" id="KW-1133">Transmembrane helix</keyword>
<keyword evidence="5" id="KW-1185">Reference proteome</keyword>